<keyword evidence="1" id="KW-0614">Plasmid</keyword>
<sequence length="49" mass="5554">MSERMLSAIEAVEKGATLVFPAMSFSEFPAFMERLKQAVGKRKTEKMDK</sequence>
<name>A0AAX3LJ62_9ENTR</name>
<dbReference type="AlphaFoldDB" id="A0AAX3LJ62"/>
<keyword evidence="2" id="KW-1185">Reference proteome</keyword>
<evidence type="ECO:0000313" key="1">
    <source>
        <dbReference type="EMBL" id="WCE16343.1"/>
    </source>
</evidence>
<dbReference type="EMBL" id="CP116351">
    <property type="protein sequence ID" value="WCE16343.1"/>
    <property type="molecule type" value="Genomic_DNA"/>
</dbReference>
<geneLocation type="plasmid" evidence="1 2">
    <name>unnamed4</name>
</geneLocation>
<dbReference type="Proteomes" id="UP001210538">
    <property type="component" value="Plasmid unnamed4"/>
</dbReference>
<reference evidence="1 2" key="1">
    <citation type="submission" date="2023-01" db="EMBL/GenBank/DDBJ databases">
        <title>Genome sequence resource and annotation of Enterobacter ludwigii, an economically important pathogen of seedling wilt with strawberry.</title>
        <authorList>
            <person name="Xie Y."/>
        </authorList>
    </citation>
    <scope>NUCLEOTIDE SEQUENCE [LARGE SCALE GENOMIC DNA]</scope>
    <source>
        <strain evidence="1 2">CM-TZ4</strain>
        <plasmid evidence="1 2">unnamed4</plasmid>
    </source>
</reference>
<protein>
    <submittedName>
        <fullName evidence="1">Uncharacterized protein</fullName>
    </submittedName>
</protein>
<proteinExistence type="predicted"/>
<gene>
    <name evidence="1" type="ORF">PHA72_28260</name>
</gene>
<accession>A0AAX3LJ62</accession>
<evidence type="ECO:0000313" key="2">
    <source>
        <dbReference type="Proteomes" id="UP001210538"/>
    </source>
</evidence>
<dbReference type="RefSeq" id="WP_227119162.1">
    <property type="nucleotide sequence ID" value="NZ_CP116351.1"/>
</dbReference>
<organism evidence="1 2">
    <name type="scientific">Enterobacter ludwigii</name>
    <dbReference type="NCBI Taxonomy" id="299767"/>
    <lineage>
        <taxon>Bacteria</taxon>
        <taxon>Pseudomonadati</taxon>
        <taxon>Pseudomonadota</taxon>
        <taxon>Gammaproteobacteria</taxon>
        <taxon>Enterobacterales</taxon>
        <taxon>Enterobacteriaceae</taxon>
        <taxon>Enterobacter</taxon>
        <taxon>Enterobacter cloacae complex</taxon>
    </lineage>
</organism>